<dbReference type="GO" id="GO:0006915">
    <property type="term" value="P:apoptotic process"/>
    <property type="evidence" value="ECO:0007669"/>
    <property type="project" value="UniProtKB-KW"/>
</dbReference>
<feature type="domain" description="DED" evidence="18">
    <location>
        <begin position="2"/>
        <end position="79"/>
    </location>
</feature>
<comment type="similarity">
    <text evidence="3 16">Belongs to the peptidase C14A family.</text>
</comment>
<dbReference type="InterPro" id="IPR029030">
    <property type="entry name" value="Caspase-like_dom_sf"/>
</dbReference>
<dbReference type="EC" id="3.4.22.61" evidence="14"/>
<dbReference type="CDD" id="cd00032">
    <property type="entry name" value="CASc"/>
    <property type="match status" value="1"/>
</dbReference>
<dbReference type="SUPFAM" id="SSF52129">
    <property type="entry name" value="Caspase-like"/>
    <property type="match status" value="1"/>
</dbReference>
<evidence type="ECO:0000313" key="21">
    <source>
        <dbReference type="Ensembl" id="ENSSAUP00010056486.1"/>
    </source>
</evidence>
<evidence type="ECO:0000256" key="12">
    <source>
        <dbReference type="ARBA" id="ARBA00023242"/>
    </source>
</evidence>
<evidence type="ECO:0000256" key="15">
    <source>
        <dbReference type="ARBA" id="ARBA00068172"/>
    </source>
</evidence>
<dbReference type="GeneTree" id="ENSGT00940000160994"/>
<keyword evidence="7" id="KW-0053">Apoptosis</keyword>
<keyword evidence="9" id="KW-0378">Hydrolase</keyword>
<dbReference type="InterPro" id="IPR001309">
    <property type="entry name" value="Pept_C14_p20"/>
</dbReference>
<feature type="domain" description="DED" evidence="18">
    <location>
        <begin position="90"/>
        <end position="175"/>
    </location>
</feature>
<dbReference type="InterPro" id="IPR033139">
    <property type="entry name" value="Caspase_cys_AS"/>
</dbReference>
<evidence type="ECO:0000256" key="1">
    <source>
        <dbReference type="ARBA" id="ARBA00004123"/>
    </source>
</evidence>
<dbReference type="CDD" id="cd08792">
    <property type="entry name" value="DED_Caspase_8_10_r1"/>
    <property type="match status" value="1"/>
</dbReference>
<evidence type="ECO:0000256" key="4">
    <source>
        <dbReference type="ARBA" id="ARBA00022490"/>
    </source>
</evidence>
<keyword evidence="12" id="KW-0539">Nucleus</keyword>
<dbReference type="Gene3D" id="1.10.533.10">
    <property type="entry name" value="Death Domain, Fas"/>
    <property type="match status" value="2"/>
</dbReference>
<dbReference type="GO" id="GO:0005634">
    <property type="term" value="C:nucleus"/>
    <property type="evidence" value="ECO:0007669"/>
    <property type="project" value="UniProtKB-SubCell"/>
</dbReference>
<organism evidence="21 22">
    <name type="scientific">Sparus aurata</name>
    <name type="common">Gilthead sea bream</name>
    <dbReference type="NCBI Taxonomy" id="8175"/>
    <lineage>
        <taxon>Eukaryota</taxon>
        <taxon>Metazoa</taxon>
        <taxon>Chordata</taxon>
        <taxon>Craniata</taxon>
        <taxon>Vertebrata</taxon>
        <taxon>Euteleostomi</taxon>
        <taxon>Actinopterygii</taxon>
        <taxon>Neopterygii</taxon>
        <taxon>Teleostei</taxon>
        <taxon>Neoteleostei</taxon>
        <taxon>Acanthomorphata</taxon>
        <taxon>Eupercaria</taxon>
        <taxon>Spariformes</taxon>
        <taxon>Sparidae</taxon>
        <taxon>Sparus</taxon>
    </lineage>
</organism>
<dbReference type="PROSITE" id="PS50168">
    <property type="entry name" value="DED"/>
    <property type="match status" value="2"/>
</dbReference>
<dbReference type="GO" id="GO:0006508">
    <property type="term" value="P:proteolysis"/>
    <property type="evidence" value="ECO:0007669"/>
    <property type="project" value="UniProtKB-KW"/>
</dbReference>
<evidence type="ECO:0000256" key="16">
    <source>
        <dbReference type="RuleBase" id="RU003971"/>
    </source>
</evidence>
<dbReference type="Ensembl" id="ENSSAUT00010059337.1">
    <property type="protein sequence ID" value="ENSSAUP00010056486.1"/>
    <property type="gene ID" value="ENSSAUG00010023173.1"/>
</dbReference>
<evidence type="ECO:0000259" key="18">
    <source>
        <dbReference type="PROSITE" id="PS50168"/>
    </source>
</evidence>
<dbReference type="GO" id="GO:0032991">
    <property type="term" value="C:protein-containing complex"/>
    <property type="evidence" value="ECO:0007669"/>
    <property type="project" value="UniProtKB-ARBA"/>
</dbReference>
<comment type="catalytic activity">
    <reaction evidence="13">
        <text>Strict requirement for Asp at position P1 and has a preferred cleavage sequence of (Leu/Asp/Val)-Glu-Thr-Asp-|-(Gly/Ser/Ala).</text>
        <dbReference type="EC" id="3.4.22.61"/>
    </reaction>
</comment>
<feature type="domain" description="Caspase family p20" evidence="20">
    <location>
        <begin position="293"/>
        <end position="419"/>
    </location>
</feature>
<dbReference type="SUPFAM" id="SSF47986">
    <property type="entry name" value="DEATH domain"/>
    <property type="match status" value="2"/>
</dbReference>
<evidence type="ECO:0000256" key="13">
    <source>
        <dbReference type="ARBA" id="ARBA00051626"/>
    </source>
</evidence>
<dbReference type="Pfam" id="PF00656">
    <property type="entry name" value="Peptidase_C14"/>
    <property type="match status" value="1"/>
</dbReference>
<dbReference type="InterPro" id="IPR001875">
    <property type="entry name" value="DED_dom"/>
</dbReference>
<dbReference type="PROSITE" id="PS50207">
    <property type="entry name" value="CASPASE_P10"/>
    <property type="match status" value="1"/>
</dbReference>
<evidence type="ECO:0000256" key="17">
    <source>
        <dbReference type="SAM" id="MobiDB-lite"/>
    </source>
</evidence>
<evidence type="ECO:0000256" key="8">
    <source>
        <dbReference type="ARBA" id="ARBA00022737"/>
    </source>
</evidence>
<dbReference type="CDD" id="cd08334">
    <property type="entry name" value="DED_Caspase_8_10_r2"/>
    <property type="match status" value="1"/>
</dbReference>
<dbReference type="GO" id="GO:0005886">
    <property type="term" value="C:plasma membrane"/>
    <property type="evidence" value="ECO:0007669"/>
    <property type="project" value="UniProtKB-ARBA"/>
</dbReference>
<reference evidence="21" key="1">
    <citation type="submission" date="2021-04" db="EMBL/GenBank/DDBJ databases">
        <authorList>
            <consortium name="Wellcome Sanger Institute Data Sharing"/>
        </authorList>
    </citation>
    <scope>NUCLEOTIDE SEQUENCE [LARGE SCALE GENOMIC DNA]</scope>
</reference>
<dbReference type="PROSITE" id="PS01121">
    <property type="entry name" value="CASPASE_HIS"/>
    <property type="match status" value="1"/>
</dbReference>
<gene>
    <name evidence="21" type="primary">casp10</name>
</gene>
<evidence type="ECO:0000313" key="22">
    <source>
        <dbReference type="Proteomes" id="UP000472265"/>
    </source>
</evidence>
<dbReference type="SMART" id="SM00115">
    <property type="entry name" value="CASc"/>
    <property type="match status" value="1"/>
</dbReference>
<dbReference type="InterPro" id="IPR002138">
    <property type="entry name" value="Pept_C14_p10"/>
</dbReference>
<reference evidence="21" key="2">
    <citation type="submission" date="2025-08" db="UniProtKB">
        <authorList>
            <consortium name="Ensembl"/>
        </authorList>
    </citation>
    <scope>IDENTIFICATION</scope>
</reference>
<reference evidence="21" key="3">
    <citation type="submission" date="2025-09" db="UniProtKB">
        <authorList>
            <consortium name="Ensembl"/>
        </authorList>
    </citation>
    <scope>IDENTIFICATION</scope>
</reference>
<dbReference type="Proteomes" id="UP000472265">
    <property type="component" value="Chromosome 9"/>
</dbReference>
<dbReference type="InterPro" id="IPR011600">
    <property type="entry name" value="Pept_C14_caspase"/>
</dbReference>
<evidence type="ECO:0000256" key="7">
    <source>
        <dbReference type="ARBA" id="ARBA00022703"/>
    </source>
</evidence>
<dbReference type="Gene3D" id="3.40.50.1460">
    <property type="match status" value="1"/>
</dbReference>
<feature type="domain" description="Caspase family p10" evidence="19">
    <location>
        <begin position="443"/>
        <end position="530"/>
    </location>
</feature>
<dbReference type="InterPro" id="IPR011029">
    <property type="entry name" value="DEATH-like_dom_sf"/>
</dbReference>
<evidence type="ECO:0000256" key="6">
    <source>
        <dbReference type="ARBA" id="ARBA00022670"/>
    </source>
</evidence>
<evidence type="ECO:0000256" key="10">
    <source>
        <dbReference type="ARBA" id="ARBA00022807"/>
    </source>
</evidence>
<dbReference type="FunFam" id="1.10.533.10:FF:000016">
    <property type="entry name" value="CASP8 and FADD-like apoptosis regulator"/>
    <property type="match status" value="1"/>
</dbReference>
<dbReference type="OMA" id="HTEARRC"/>
<keyword evidence="11" id="KW-0865">Zymogen</keyword>
<keyword evidence="4" id="KW-0963">Cytoplasm</keyword>
<keyword evidence="5" id="KW-0597">Phosphoprotein</keyword>
<evidence type="ECO:0000256" key="3">
    <source>
        <dbReference type="ARBA" id="ARBA00010134"/>
    </source>
</evidence>
<dbReference type="PROSITE" id="PS50208">
    <property type="entry name" value="CASPASE_P20"/>
    <property type="match status" value="1"/>
</dbReference>
<proteinExistence type="inferred from homology"/>
<dbReference type="PANTHER" id="PTHR48169:SF7">
    <property type="entry name" value="CASPASE 10"/>
    <property type="match status" value="1"/>
</dbReference>
<name>A0A671Y5R4_SPAAU</name>
<evidence type="ECO:0000259" key="19">
    <source>
        <dbReference type="PROSITE" id="PS50207"/>
    </source>
</evidence>
<dbReference type="Pfam" id="PF01335">
    <property type="entry name" value="DED"/>
    <property type="match status" value="2"/>
</dbReference>
<dbReference type="InterPro" id="IPR016129">
    <property type="entry name" value="Caspase_his_AS"/>
</dbReference>
<keyword evidence="10" id="KW-0788">Thiol protease</keyword>
<dbReference type="PROSITE" id="PS01122">
    <property type="entry name" value="CASPASE_CYS"/>
    <property type="match status" value="1"/>
</dbReference>
<evidence type="ECO:0000259" key="20">
    <source>
        <dbReference type="PROSITE" id="PS50208"/>
    </source>
</evidence>
<dbReference type="GO" id="GO:0004197">
    <property type="term" value="F:cysteine-type endopeptidase activity"/>
    <property type="evidence" value="ECO:0007669"/>
    <property type="project" value="InterPro"/>
</dbReference>
<feature type="region of interest" description="Disordered" evidence="17">
    <location>
        <begin position="256"/>
        <end position="278"/>
    </location>
</feature>
<evidence type="ECO:0000256" key="9">
    <source>
        <dbReference type="ARBA" id="ARBA00022801"/>
    </source>
</evidence>
<dbReference type="AlphaFoldDB" id="A0A671Y5R4"/>
<comment type="subcellular location">
    <subcellularLocation>
        <location evidence="2">Cytoplasm</location>
    </subcellularLocation>
    <subcellularLocation>
        <location evidence="1">Nucleus</location>
    </subcellularLocation>
</comment>
<dbReference type="InParanoid" id="A0A671Y5R4"/>
<evidence type="ECO:0000256" key="5">
    <source>
        <dbReference type="ARBA" id="ARBA00022553"/>
    </source>
</evidence>
<dbReference type="GO" id="GO:0043065">
    <property type="term" value="P:positive regulation of apoptotic process"/>
    <property type="evidence" value="ECO:0007669"/>
    <property type="project" value="UniProtKB-ARBA"/>
</dbReference>
<keyword evidence="22" id="KW-1185">Reference proteome</keyword>
<dbReference type="InterPro" id="IPR015917">
    <property type="entry name" value="Pept_C14A"/>
</dbReference>
<dbReference type="SMART" id="SM00031">
    <property type="entry name" value="DED"/>
    <property type="match status" value="2"/>
</dbReference>
<dbReference type="PANTHER" id="PTHR48169">
    <property type="entry name" value="DED DOMAIN-CONTAINING PROTEIN"/>
    <property type="match status" value="1"/>
</dbReference>
<dbReference type="PRINTS" id="PR00376">
    <property type="entry name" value="IL1BCENZYME"/>
</dbReference>
<evidence type="ECO:0000256" key="11">
    <source>
        <dbReference type="ARBA" id="ARBA00023145"/>
    </source>
</evidence>
<dbReference type="GO" id="GO:0051604">
    <property type="term" value="P:protein maturation"/>
    <property type="evidence" value="ECO:0007669"/>
    <property type="project" value="UniProtKB-ARBA"/>
</dbReference>
<keyword evidence="8" id="KW-0677">Repeat</keyword>
<dbReference type="OrthoDB" id="6114029at2759"/>
<evidence type="ECO:0000256" key="2">
    <source>
        <dbReference type="ARBA" id="ARBA00004496"/>
    </source>
</evidence>
<sequence>MSFQRLLLEVANELSKDEVKALAFLCTDLLGRNPASVETASDLFSRLRDRDELSAERPHLLTELLHIIQRPRLVHQLNLTDYVSANVISPYRKLLYNLSEELNKNDLNDMKFLLNENLPRKKLEDVTTLEVFLELEHKDLINETNLELLETTIQSICPMLIAKINQYKVLQETHRGPVAQETSRPRYNTYPAEEKQFLESRVRTLTNEIPGLPSLAESNLNSSNISMDVPNMLHSGGEFEALSHGVKGLSTATVRSDASAMSPPEHETSSGELMSPTATTSTGLETYPMTAATRGVCLIINNYDFTNSIKTLSKREGTQFDLECLHKVFTWLRFEIKTHQDCTSKKMLSVMQDLSSRDHSQMDCLVCVVLSHGNEGSVYGVDGNTVAIRELMEPFSGQNCSSLIQKPKMFFIQACQGSDEQRPVYIESDGPTRGSIQSDAVAAKDSIPSVADFLLGMATVPSFVSFRERSSGTWFIQSFCQNLVEMVAGSYDLLTILTKVNADVSRKTDSRGMKKQMPQPAFSLTKKVVFPIPTEPPPSLSR</sequence>
<evidence type="ECO:0000256" key="14">
    <source>
        <dbReference type="ARBA" id="ARBA00066479"/>
    </source>
</evidence>
<protein>
    <recommendedName>
        <fullName evidence="15">Caspase-8</fullName>
        <ecNumber evidence="14">3.4.22.61</ecNumber>
    </recommendedName>
</protein>
<accession>A0A671Y5R4</accession>
<keyword evidence="6" id="KW-0645">Protease</keyword>
<dbReference type="FunFam" id="3.40.50.1460:FF:000008">
    <property type="entry name" value="caspase-8 isoform X1"/>
    <property type="match status" value="1"/>
</dbReference>
<dbReference type="GO" id="GO:0005737">
    <property type="term" value="C:cytoplasm"/>
    <property type="evidence" value="ECO:0007669"/>
    <property type="project" value="UniProtKB-SubCell"/>
</dbReference>